<feature type="domain" description="ATP-dependent DNA ligase family profile" evidence="16">
    <location>
        <begin position="340"/>
        <end position="475"/>
    </location>
</feature>
<dbReference type="InterPro" id="IPR012340">
    <property type="entry name" value="NA-bd_OB-fold"/>
</dbReference>
<evidence type="ECO:0000256" key="2">
    <source>
        <dbReference type="ARBA" id="ARBA00013308"/>
    </source>
</evidence>
<dbReference type="Gene3D" id="2.40.50.140">
    <property type="entry name" value="Nucleic acid-binding proteins"/>
    <property type="match status" value="1"/>
</dbReference>
<dbReference type="EC" id="6.5.1.1" evidence="14"/>
<protein>
    <recommendedName>
        <fullName evidence="2 14">DNA ligase</fullName>
        <ecNumber evidence="14">6.5.1.1</ecNumber>
    </recommendedName>
    <alternativeName>
        <fullName evidence="14">Polydeoxyribonucleotide synthase [ATP]</fullName>
    </alternativeName>
</protein>
<keyword evidence="8 14" id="KW-0227">DNA damage</keyword>
<feature type="binding site" evidence="14">
    <location>
        <position position="352"/>
    </location>
    <ligand>
        <name>ATP</name>
        <dbReference type="ChEBI" id="CHEBI:30616"/>
    </ligand>
</feature>
<evidence type="ECO:0000256" key="3">
    <source>
        <dbReference type="ARBA" id="ARBA00022598"/>
    </source>
</evidence>
<dbReference type="SUPFAM" id="SSF56091">
    <property type="entry name" value="DNA ligase/mRNA capping enzyme, catalytic domain"/>
    <property type="match status" value="1"/>
</dbReference>
<evidence type="ECO:0000256" key="5">
    <source>
        <dbReference type="ARBA" id="ARBA00022705"/>
    </source>
</evidence>
<dbReference type="GO" id="GO:0051301">
    <property type="term" value="P:cell division"/>
    <property type="evidence" value="ECO:0007669"/>
    <property type="project" value="UniProtKB-KW"/>
</dbReference>
<dbReference type="EMBL" id="QMQV01000005">
    <property type="protein sequence ID" value="RLE50482.1"/>
    <property type="molecule type" value="Genomic_DNA"/>
</dbReference>
<dbReference type="GO" id="GO:0006310">
    <property type="term" value="P:DNA recombination"/>
    <property type="evidence" value="ECO:0007669"/>
    <property type="project" value="UniProtKB-UniRule"/>
</dbReference>
<evidence type="ECO:0000256" key="10">
    <source>
        <dbReference type="ARBA" id="ARBA00022842"/>
    </source>
</evidence>
<evidence type="ECO:0000256" key="9">
    <source>
        <dbReference type="ARBA" id="ARBA00022840"/>
    </source>
</evidence>
<dbReference type="SUPFAM" id="SSF117018">
    <property type="entry name" value="ATP-dependent DNA ligase DNA-binding domain"/>
    <property type="match status" value="1"/>
</dbReference>
<dbReference type="Proteomes" id="UP000278475">
    <property type="component" value="Unassembled WGS sequence"/>
</dbReference>
<keyword evidence="10 14" id="KW-0460">Magnesium</keyword>
<dbReference type="PROSITE" id="PS00333">
    <property type="entry name" value="DNA_LIGASE_A2"/>
    <property type="match status" value="1"/>
</dbReference>
<evidence type="ECO:0000313" key="18">
    <source>
        <dbReference type="Proteomes" id="UP000278475"/>
    </source>
</evidence>
<evidence type="ECO:0000256" key="6">
    <source>
        <dbReference type="ARBA" id="ARBA00022723"/>
    </source>
</evidence>
<dbReference type="InterPro" id="IPR016059">
    <property type="entry name" value="DNA_ligase_ATP-dep_CS"/>
</dbReference>
<dbReference type="SUPFAM" id="SSF50249">
    <property type="entry name" value="Nucleic acid-binding proteins"/>
    <property type="match status" value="1"/>
</dbReference>
<dbReference type="FunFam" id="2.40.50.140:FF:000062">
    <property type="entry name" value="DNA ligase"/>
    <property type="match status" value="1"/>
</dbReference>
<gene>
    <name evidence="14" type="primary">lig</name>
    <name evidence="17" type="ORF">DRJ31_01245</name>
</gene>
<accession>A0A497ETY0</accession>
<evidence type="ECO:0000256" key="4">
    <source>
        <dbReference type="ARBA" id="ARBA00022618"/>
    </source>
</evidence>
<comment type="caution">
    <text evidence="17">The sequence shown here is derived from an EMBL/GenBank/DDBJ whole genome shotgun (WGS) entry which is preliminary data.</text>
</comment>
<keyword evidence="3 14" id="KW-0436">Ligase</keyword>
<feature type="binding site" evidence="14">
    <location>
        <position position="260"/>
    </location>
    <ligand>
        <name>ATP</name>
        <dbReference type="ChEBI" id="CHEBI:30616"/>
    </ligand>
</feature>
<evidence type="ECO:0000259" key="16">
    <source>
        <dbReference type="PROSITE" id="PS50160"/>
    </source>
</evidence>
<sequence>MKYSLIVDAYEKIEATTKRLEMTAYLVDLLKHSDPSSIDKVVYLTQGKLYPDYIGVELGMADKLVLRSIALAAGASLSDVEKIYKDKGDVGETAEHALSKMKRQFALTDFFQVQQAGKGELTVEKVYDTLDKIAKATGEGAQEAKIKYLTGLLKEATPREAKYIVRTVTGKLRLGIADMTILDALAIAFAGGKEARPILERAYNLTSDLGFVARKLLAEGLAAVKEVKPEPGRPIRPMLAERLASPEEILTKLGGKAAVEFKYDGERVQAHKIGSNVLLFSRRLENITSHYPDVCEYILKYLKANEAIVEGEIVAVDPDTGDMLPFQELMHRRRKYGIEEAMKMYPVEVKMFDALYLDGEDLTLKPYPYRRQKLSEVIVESEKFKLAEAIIVEKPEDLEKFFEEAIEKGCEGVVVKSVTSDAIYQAGARGWLWIKYKRDYKSEMIDTVDLVAVGAFWGRGKRAGKYGALLLACYDPKEDVFRTVCKCGSGFTDEDLDKMPDMFKPYVIPHKHARVDSQLKPDVWFEPKIVLEVIGAEITLSPTHTCAKDVIRPGSGLAIRFPRFTGRWRVDKSPEDTTTVDEIVEMYKKQLRKIEEVAPA</sequence>
<proteinExistence type="inferred from homology"/>
<dbReference type="InterPro" id="IPR012310">
    <property type="entry name" value="DNA_ligase_ATP-dep_cent"/>
</dbReference>
<keyword evidence="5 14" id="KW-0235">DNA replication</keyword>
<dbReference type="CDD" id="cd07969">
    <property type="entry name" value="OBF_DNA_ligase_I"/>
    <property type="match status" value="1"/>
</dbReference>
<dbReference type="Pfam" id="PF04679">
    <property type="entry name" value="DNA_ligase_A_C"/>
    <property type="match status" value="1"/>
</dbReference>
<keyword evidence="4 14" id="KW-0132">Cell division</keyword>
<dbReference type="GO" id="GO:0003910">
    <property type="term" value="F:DNA ligase (ATP) activity"/>
    <property type="evidence" value="ECO:0007669"/>
    <property type="project" value="UniProtKB-UniRule"/>
</dbReference>
<dbReference type="InterPro" id="IPR050191">
    <property type="entry name" value="ATP-dep_DNA_ligase"/>
</dbReference>
<dbReference type="Pfam" id="PF01068">
    <property type="entry name" value="DNA_ligase_A_M"/>
    <property type="match status" value="1"/>
</dbReference>
<dbReference type="PROSITE" id="PS00697">
    <property type="entry name" value="DNA_LIGASE_A1"/>
    <property type="match status" value="1"/>
</dbReference>
<feature type="binding site" evidence="14">
    <location>
        <position position="435"/>
    </location>
    <ligand>
        <name>ATP</name>
        <dbReference type="ChEBI" id="CHEBI:30616"/>
    </ligand>
</feature>
<dbReference type="PANTHER" id="PTHR45674">
    <property type="entry name" value="DNA LIGASE 1/3 FAMILY MEMBER"/>
    <property type="match status" value="1"/>
</dbReference>
<dbReference type="GO" id="GO:0003677">
    <property type="term" value="F:DNA binding"/>
    <property type="evidence" value="ECO:0007669"/>
    <property type="project" value="InterPro"/>
</dbReference>
<keyword evidence="11 14" id="KW-0233">DNA recombination</keyword>
<evidence type="ECO:0000256" key="8">
    <source>
        <dbReference type="ARBA" id="ARBA00022763"/>
    </source>
</evidence>
<dbReference type="CDD" id="cd07901">
    <property type="entry name" value="Adenylation_DNA_ligase_Arch_LigB"/>
    <property type="match status" value="1"/>
</dbReference>
<keyword evidence="6 14" id="KW-0479">Metal-binding</keyword>
<comment type="function">
    <text evidence="14">DNA ligase that seals nicks in double-stranded DNA during DNA replication, DNA recombination and DNA repair.</text>
</comment>
<comment type="catalytic activity">
    <reaction evidence="14">
        <text>ATP + (deoxyribonucleotide)n-3'-hydroxyl + 5'-phospho-(deoxyribonucleotide)m = (deoxyribonucleotide)n+m + AMP + diphosphate.</text>
        <dbReference type="EC" id="6.5.1.1"/>
    </reaction>
</comment>
<dbReference type="FunFam" id="1.10.3260.10:FF:000007">
    <property type="entry name" value="DNA ligase"/>
    <property type="match status" value="1"/>
</dbReference>
<dbReference type="PANTHER" id="PTHR45674:SF4">
    <property type="entry name" value="DNA LIGASE 1"/>
    <property type="match status" value="1"/>
</dbReference>
<dbReference type="HAMAP" id="MF_00407">
    <property type="entry name" value="DNA_ligase"/>
    <property type="match status" value="1"/>
</dbReference>
<dbReference type="GO" id="GO:0046872">
    <property type="term" value="F:metal ion binding"/>
    <property type="evidence" value="ECO:0007669"/>
    <property type="project" value="UniProtKB-KW"/>
</dbReference>
<dbReference type="GO" id="GO:0005524">
    <property type="term" value="F:ATP binding"/>
    <property type="evidence" value="ECO:0007669"/>
    <property type="project" value="UniProtKB-UniRule"/>
</dbReference>
<dbReference type="Gene3D" id="1.10.3260.10">
    <property type="entry name" value="DNA ligase, ATP-dependent, N-terminal domain"/>
    <property type="match status" value="1"/>
</dbReference>
<dbReference type="InterPro" id="IPR022865">
    <property type="entry name" value="DNA_ligae_ATP-dep_bac/arc"/>
</dbReference>
<dbReference type="InterPro" id="IPR012309">
    <property type="entry name" value="DNA_ligase_ATP-dep_C"/>
</dbReference>
<dbReference type="GO" id="GO:0006273">
    <property type="term" value="P:lagging strand elongation"/>
    <property type="evidence" value="ECO:0007669"/>
    <property type="project" value="TreeGrafter"/>
</dbReference>
<feature type="binding site" evidence="14">
    <location>
        <position position="429"/>
    </location>
    <ligand>
        <name>ATP</name>
        <dbReference type="ChEBI" id="CHEBI:30616"/>
    </ligand>
</feature>
<dbReference type="AlphaFoldDB" id="A0A497ETY0"/>
<reference evidence="17 18" key="1">
    <citation type="submission" date="2018-06" db="EMBL/GenBank/DDBJ databases">
        <title>Extensive metabolic versatility and redundancy in microbially diverse, dynamic hydrothermal sediments.</title>
        <authorList>
            <person name="Dombrowski N."/>
            <person name="Teske A."/>
            <person name="Baker B.J."/>
        </authorList>
    </citation>
    <scope>NUCLEOTIDE SEQUENCE [LARGE SCALE GENOMIC DNA]</scope>
    <source>
        <strain evidence="17">B66_G16</strain>
    </source>
</reference>
<feature type="binding site" evidence="14">
    <location>
        <position position="267"/>
    </location>
    <ligand>
        <name>ATP</name>
        <dbReference type="ChEBI" id="CHEBI:30616"/>
    </ligand>
</feature>
<keyword evidence="7 14" id="KW-0547">Nucleotide-binding</keyword>
<dbReference type="InterPro" id="IPR036599">
    <property type="entry name" value="DNA_ligase_N_sf"/>
</dbReference>
<feature type="active site" description="N6-AMP-lysine intermediate" evidence="14">
    <location>
        <position position="262"/>
    </location>
</feature>
<evidence type="ECO:0000256" key="15">
    <source>
        <dbReference type="RuleBase" id="RU004196"/>
    </source>
</evidence>
<dbReference type="InterPro" id="IPR000977">
    <property type="entry name" value="DNA_ligase_ATP-dep"/>
</dbReference>
<dbReference type="GO" id="GO:0071897">
    <property type="term" value="P:DNA biosynthetic process"/>
    <property type="evidence" value="ECO:0007669"/>
    <property type="project" value="InterPro"/>
</dbReference>
<evidence type="ECO:0000256" key="1">
    <source>
        <dbReference type="ARBA" id="ARBA00007572"/>
    </source>
</evidence>
<comment type="cofactor">
    <cofactor evidence="14">
        <name>Mg(2+)</name>
        <dbReference type="ChEBI" id="CHEBI:18420"/>
    </cofactor>
</comment>
<keyword evidence="13 14" id="KW-0131">Cell cycle</keyword>
<evidence type="ECO:0000256" key="7">
    <source>
        <dbReference type="ARBA" id="ARBA00022741"/>
    </source>
</evidence>
<name>A0A497ETY0_9CREN</name>
<dbReference type="Gene3D" id="3.30.470.30">
    <property type="entry name" value="DNA ligase/mRNA capping enzyme"/>
    <property type="match status" value="1"/>
</dbReference>
<dbReference type="NCBIfam" id="TIGR00574">
    <property type="entry name" value="dnl1"/>
    <property type="match status" value="1"/>
</dbReference>
<evidence type="ECO:0000313" key="17">
    <source>
        <dbReference type="EMBL" id="RLE50482.1"/>
    </source>
</evidence>
<evidence type="ECO:0000256" key="12">
    <source>
        <dbReference type="ARBA" id="ARBA00023204"/>
    </source>
</evidence>
<feature type="binding site" evidence="14">
    <location>
        <position position="312"/>
    </location>
    <ligand>
        <name>ATP</name>
        <dbReference type="ChEBI" id="CHEBI:30616"/>
    </ligand>
</feature>
<dbReference type="InterPro" id="IPR012308">
    <property type="entry name" value="DNA_ligase_ATP-dep_N"/>
</dbReference>
<feature type="binding site" evidence="14">
    <location>
        <position position="282"/>
    </location>
    <ligand>
        <name>ATP</name>
        <dbReference type="ChEBI" id="CHEBI:30616"/>
    </ligand>
</feature>
<dbReference type="FunFam" id="3.30.470.30:FF:000012">
    <property type="entry name" value="Probable DNA ligase"/>
    <property type="match status" value="1"/>
</dbReference>
<dbReference type="Pfam" id="PF04675">
    <property type="entry name" value="DNA_ligase_A_N"/>
    <property type="match status" value="1"/>
</dbReference>
<dbReference type="PROSITE" id="PS50160">
    <property type="entry name" value="DNA_LIGASE_A3"/>
    <property type="match status" value="1"/>
</dbReference>
<comment type="similarity">
    <text evidence="1 14 15">Belongs to the ATP-dependent DNA ligase family.</text>
</comment>
<evidence type="ECO:0000256" key="13">
    <source>
        <dbReference type="ARBA" id="ARBA00023306"/>
    </source>
</evidence>
<organism evidence="17 18">
    <name type="scientific">Thermoproteota archaeon</name>
    <dbReference type="NCBI Taxonomy" id="2056631"/>
    <lineage>
        <taxon>Archaea</taxon>
        <taxon>Thermoproteota</taxon>
    </lineage>
</organism>
<evidence type="ECO:0000256" key="14">
    <source>
        <dbReference type="HAMAP-Rule" id="MF_00407"/>
    </source>
</evidence>
<keyword evidence="12 14" id="KW-0234">DNA repair</keyword>
<dbReference type="GO" id="GO:0006281">
    <property type="term" value="P:DNA repair"/>
    <property type="evidence" value="ECO:0007669"/>
    <property type="project" value="UniProtKB-UniRule"/>
</dbReference>
<evidence type="ECO:0000256" key="11">
    <source>
        <dbReference type="ARBA" id="ARBA00023172"/>
    </source>
</evidence>
<keyword evidence="9 14" id="KW-0067">ATP-binding</keyword>